<reference evidence="1" key="2">
    <citation type="journal article" date="2015" name="Data Brief">
        <title>Shoot transcriptome of the giant reed, Arundo donax.</title>
        <authorList>
            <person name="Barrero R.A."/>
            <person name="Guerrero F.D."/>
            <person name="Moolhuijzen P."/>
            <person name="Goolsby J.A."/>
            <person name="Tidwell J."/>
            <person name="Bellgard S.E."/>
            <person name="Bellgard M.I."/>
        </authorList>
    </citation>
    <scope>NUCLEOTIDE SEQUENCE</scope>
    <source>
        <tissue evidence="1">Shoot tissue taken approximately 20 cm above the soil surface</tissue>
    </source>
</reference>
<proteinExistence type="predicted"/>
<protein>
    <submittedName>
        <fullName evidence="1">Uncharacterized protein</fullName>
    </submittedName>
</protein>
<organism evidence="1">
    <name type="scientific">Arundo donax</name>
    <name type="common">Giant reed</name>
    <name type="synonym">Donax arundinaceus</name>
    <dbReference type="NCBI Taxonomy" id="35708"/>
    <lineage>
        <taxon>Eukaryota</taxon>
        <taxon>Viridiplantae</taxon>
        <taxon>Streptophyta</taxon>
        <taxon>Embryophyta</taxon>
        <taxon>Tracheophyta</taxon>
        <taxon>Spermatophyta</taxon>
        <taxon>Magnoliopsida</taxon>
        <taxon>Liliopsida</taxon>
        <taxon>Poales</taxon>
        <taxon>Poaceae</taxon>
        <taxon>PACMAD clade</taxon>
        <taxon>Arundinoideae</taxon>
        <taxon>Arundineae</taxon>
        <taxon>Arundo</taxon>
    </lineage>
</organism>
<dbReference type="AlphaFoldDB" id="A0A0A8Y195"/>
<evidence type="ECO:0000313" key="1">
    <source>
        <dbReference type="EMBL" id="JAD18795.1"/>
    </source>
</evidence>
<name>A0A0A8Y195_ARUDO</name>
<dbReference type="EMBL" id="GBRH01279100">
    <property type="protein sequence ID" value="JAD18795.1"/>
    <property type="molecule type" value="Transcribed_RNA"/>
</dbReference>
<accession>A0A0A8Y195</accession>
<sequence>MLFLSISYRKTLIFTGILIFHKKIYVKLIC</sequence>
<reference evidence="1" key="1">
    <citation type="submission" date="2014-09" db="EMBL/GenBank/DDBJ databases">
        <authorList>
            <person name="Magalhaes I.L.F."/>
            <person name="Oliveira U."/>
            <person name="Santos F.R."/>
            <person name="Vidigal T.H.D.A."/>
            <person name="Brescovit A.D."/>
            <person name="Santos A.J."/>
        </authorList>
    </citation>
    <scope>NUCLEOTIDE SEQUENCE</scope>
    <source>
        <tissue evidence="1">Shoot tissue taken approximately 20 cm above the soil surface</tissue>
    </source>
</reference>